<keyword evidence="1 5" id="KW-0489">Methyltransferase</keyword>
<dbReference type="Gene3D" id="3.40.50.150">
    <property type="entry name" value="Vaccinia Virus protein VP39"/>
    <property type="match status" value="1"/>
</dbReference>
<keyword evidence="3" id="KW-0949">S-adenosyl-L-methionine</keyword>
<evidence type="ECO:0000313" key="5">
    <source>
        <dbReference type="EMBL" id="MBP2078253.1"/>
    </source>
</evidence>
<accession>A0A9X1CI24</accession>
<dbReference type="GO" id="GO:0008757">
    <property type="term" value="F:S-adenosylmethionine-dependent methyltransferase activity"/>
    <property type="evidence" value="ECO:0007669"/>
    <property type="project" value="InterPro"/>
</dbReference>
<comment type="caution">
    <text evidence="5">The sequence shown here is derived from an EMBL/GenBank/DDBJ whole genome shotgun (WGS) entry which is preliminary data.</text>
</comment>
<dbReference type="InterPro" id="IPR029063">
    <property type="entry name" value="SAM-dependent_MTases_sf"/>
</dbReference>
<reference evidence="5" key="1">
    <citation type="submission" date="2021-03" db="EMBL/GenBank/DDBJ databases">
        <title>Genomic Encyclopedia of Type Strains, Phase IV (KMG-IV): sequencing the most valuable type-strain genomes for metagenomic binning, comparative biology and taxonomic classification.</title>
        <authorList>
            <person name="Goeker M."/>
        </authorList>
    </citation>
    <scope>NUCLEOTIDE SEQUENCE</scope>
    <source>
        <strain evidence="5">DSM 107338</strain>
    </source>
</reference>
<feature type="domain" description="Methyltransferase type 11" evidence="4">
    <location>
        <begin position="47"/>
        <end position="141"/>
    </location>
</feature>
<dbReference type="SUPFAM" id="SSF53335">
    <property type="entry name" value="S-adenosyl-L-methionine-dependent methyltransferases"/>
    <property type="match status" value="1"/>
</dbReference>
<dbReference type="AlphaFoldDB" id="A0A9X1CI24"/>
<keyword evidence="6" id="KW-1185">Reference proteome</keyword>
<dbReference type="GO" id="GO:0032259">
    <property type="term" value="P:methylation"/>
    <property type="evidence" value="ECO:0007669"/>
    <property type="project" value="UniProtKB-KW"/>
</dbReference>
<gene>
    <name evidence="5" type="ORF">J2Z64_002510</name>
</gene>
<dbReference type="CDD" id="cd02440">
    <property type="entry name" value="AdoMet_MTases"/>
    <property type="match status" value="1"/>
</dbReference>
<organism evidence="5 6">
    <name type="scientific">Oceanobacillus polygoni</name>
    <dbReference type="NCBI Taxonomy" id="1235259"/>
    <lineage>
        <taxon>Bacteria</taxon>
        <taxon>Bacillati</taxon>
        <taxon>Bacillota</taxon>
        <taxon>Bacilli</taxon>
        <taxon>Bacillales</taxon>
        <taxon>Bacillaceae</taxon>
        <taxon>Oceanobacillus</taxon>
    </lineage>
</organism>
<dbReference type="OrthoDB" id="9791837at2"/>
<sequence>MKQNIYDNPVFFKKYIALRDSGITYNDFVEQPAIKSLISDLTNKSVLDLGCGTGHFSTYCIENGASRVLGVDISKNMIDEATKRNRHQRIEYICSPIEDISLANQTFDVIVSSLAIHYVENYTKLMKKINSALNENGQFIFSTEHPLTTSRKGMNNWILDENGEKMHWALDNYQEEGRRDHTWYVDGVVVYHRTISTLINTLIESGFVLEQVIEPEATVKGLPKLPKLINERRRPSFIIIKAKKQSQHNE</sequence>
<name>A0A9X1CI24_9BACI</name>
<dbReference type="InterPro" id="IPR013216">
    <property type="entry name" value="Methyltransf_11"/>
</dbReference>
<keyword evidence="2" id="KW-0808">Transferase</keyword>
<protein>
    <submittedName>
        <fullName evidence="5">2-polyprenyl-3-methyl-5-hydroxy-6-metoxy-1, 4-benzoquinol methylase</fullName>
    </submittedName>
</protein>
<dbReference type="RefSeq" id="WP_149474027.1">
    <property type="nucleotide sequence ID" value="NZ_JAGGMB010000007.1"/>
</dbReference>
<dbReference type="PANTHER" id="PTHR43464:SF19">
    <property type="entry name" value="UBIQUINONE BIOSYNTHESIS O-METHYLTRANSFERASE, MITOCHONDRIAL"/>
    <property type="match status" value="1"/>
</dbReference>
<evidence type="ECO:0000256" key="3">
    <source>
        <dbReference type="ARBA" id="ARBA00022691"/>
    </source>
</evidence>
<proteinExistence type="predicted"/>
<dbReference type="PANTHER" id="PTHR43464">
    <property type="entry name" value="METHYLTRANSFERASE"/>
    <property type="match status" value="1"/>
</dbReference>
<dbReference type="EMBL" id="JAGGMB010000007">
    <property type="protein sequence ID" value="MBP2078253.1"/>
    <property type="molecule type" value="Genomic_DNA"/>
</dbReference>
<evidence type="ECO:0000259" key="4">
    <source>
        <dbReference type="Pfam" id="PF08241"/>
    </source>
</evidence>
<evidence type="ECO:0000256" key="2">
    <source>
        <dbReference type="ARBA" id="ARBA00022679"/>
    </source>
</evidence>
<evidence type="ECO:0000256" key="1">
    <source>
        <dbReference type="ARBA" id="ARBA00022603"/>
    </source>
</evidence>
<dbReference type="Proteomes" id="UP001138793">
    <property type="component" value="Unassembled WGS sequence"/>
</dbReference>
<evidence type="ECO:0000313" key="6">
    <source>
        <dbReference type="Proteomes" id="UP001138793"/>
    </source>
</evidence>
<dbReference type="Pfam" id="PF08241">
    <property type="entry name" value="Methyltransf_11"/>
    <property type="match status" value="1"/>
</dbReference>